<keyword evidence="3" id="KW-0479">Metal-binding</keyword>
<keyword evidence="4" id="KW-0862">Zinc</keyword>
<name>A0A841KZP8_9FIRM</name>
<organism evidence="5 6">
    <name type="scientific">Anaerosolibacter carboniphilus</name>
    <dbReference type="NCBI Taxonomy" id="1417629"/>
    <lineage>
        <taxon>Bacteria</taxon>
        <taxon>Bacillati</taxon>
        <taxon>Bacillota</taxon>
        <taxon>Clostridia</taxon>
        <taxon>Peptostreptococcales</taxon>
        <taxon>Thermotaleaceae</taxon>
        <taxon>Anaerosolibacter</taxon>
    </lineage>
</organism>
<sequence length="283" mass="30748">MNKLIITAAICGAEVTKAQNPNVPYTVEEIAREAESAYKAGASIIHLHVRKDDGTPTQDKNRFKECIDAIRKLCPDAIIQPSTGGAVGMTDLERLQSTEVEESALGLKHPEMATLDCGSCNFGGDEVFINTDNTIMNFGKIMIERGVKPEIEVFDKGMIDIALRMHKKGYIQAPMHFDFVLGVQMSATARDLAFMVDSIPQGSTWTVAGVGRNQFPMAALAIIMGGHVRVGFEDNVYIDKGIPAESNGQLVEKVVRIANELGREIATPAEARAILGLKPLHVK</sequence>
<evidence type="ECO:0000256" key="1">
    <source>
        <dbReference type="ARBA" id="ARBA00001947"/>
    </source>
</evidence>
<dbReference type="PANTHER" id="PTHR37418:SF2">
    <property type="entry name" value="3-KETO-5-AMINOHEXANOATE CLEAVAGE ENZYME"/>
    <property type="match status" value="1"/>
</dbReference>
<comment type="caution">
    <text evidence="5">The sequence shown here is derived from an EMBL/GenBank/DDBJ whole genome shotgun (WGS) entry which is preliminary data.</text>
</comment>
<comment type="cofactor">
    <cofactor evidence="1">
        <name>Zn(2+)</name>
        <dbReference type="ChEBI" id="CHEBI:29105"/>
    </cofactor>
</comment>
<evidence type="ECO:0000256" key="3">
    <source>
        <dbReference type="ARBA" id="ARBA00022723"/>
    </source>
</evidence>
<keyword evidence="6" id="KW-1185">Reference proteome</keyword>
<accession>A0A841KZP8</accession>
<protein>
    <submittedName>
        <fullName evidence="5">3-keto-5-aminohexanoate cleavage enzyme</fullName>
    </submittedName>
</protein>
<dbReference type="EMBL" id="JACHEN010000008">
    <property type="protein sequence ID" value="MBB6215605.1"/>
    <property type="molecule type" value="Genomic_DNA"/>
</dbReference>
<dbReference type="InterPro" id="IPR013785">
    <property type="entry name" value="Aldolase_TIM"/>
</dbReference>
<dbReference type="AlphaFoldDB" id="A0A841KZP8"/>
<dbReference type="GO" id="GO:0046872">
    <property type="term" value="F:metal ion binding"/>
    <property type="evidence" value="ECO:0007669"/>
    <property type="project" value="UniProtKB-KW"/>
</dbReference>
<dbReference type="Proteomes" id="UP000579281">
    <property type="component" value="Unassembled WGS sequence"/>
</dbReference>
<dbReference type="PANTHER" id="PTHR37418">
    <property type="entry name" value="3-KETO-5-AMINOHEXANOATE CLEAVAGE ENZYME-RELATED"/>
    <property type="match status" value="1"/>
</dbReference>
<dbReference type="RefSeq" id="WP_184310029.1">
    <property type="nucleotide sequence ID" value="NZ_JACHEN010000008.1"/>
</dbReference>
<reference evidence="5 6" key="1">
    <citation type="submission" date="2020-08" db="EMBL/GenBank/DDBJ databases">
        <title>Genomic Encyclopedia of Type Strains, Phase IV (KMG-IV): sequencing the most valuable type-strain genomes for metagenomic binning, comparative biology and taxonomic classification.</title>
        <authorList>
            <person name="Goeker M."/>
        </authorList>
    </citation>
    <scope>NUCLEOTIDE SEQUENCE [LARGE SCALE GENOMIC DNA]</scope>
    <source>
        <strain evidence="5 6">DSM 103526</strain>
    </source>
</reference>
<dbReference type="Pfam" id="PF05853">
    <property type="entry name" value="BKACE"/>
    <property type="match status" value="1"/>
</dbReference>
<evidence type="ECO:0000256" key="4">
    <source>
        <dbReference type="ARBA" id="ARBA00022833"/>
    </source>
</evidence>
<evidence type="ECO:0000313" key="6">
    <source>
        <dbReference type="Proteomes" id="UP000579281"/>
    </source>
</evidence>
<dbReference type="InterPro" id="IPR008567">
    <property type="entry name" value="BKACE"/>
</dbReference>
<dbReference type="GO" id="GO:0043720">
    <property type="term" value="F:3-keto-5-aminohexanoate cleavage activity"/>
    <property type="evidence" value="ECO:0007669"/>
    <property type="project" value="InterPro"/>
</dbReference>
<proteinExistence type="predicted"/>
<evidence type="ECO:0000313" key="5">
    <source>
        <dbReference type="EMBL" id="MBB6215605.1"/>
    </source>
</evidence>
<keyword evidence="2" id="KW-0808">Transferase</keyword>
<evidence type="ECO:0000256" key="2">
    <source>
        <dbReference type="ARBA" id="ARBA00022679"/>
    </source>
</evidence>
<dbReference type="Gene3D" id="3.20.20.70">
    <property type="entry name" value="Aldolase class I"/>
    <property type="match status" value="1"/>
</dbReference>
<gene>
    <name evidence="5" type="ORF">HNQ80_001694</name>
</gene>